<dbReference type="PROSITE" id="PS51352">
    <property type="entry name" value="THIOREDOXIN_2"/>
    <property type="match status" value="1"/>
</dbReference>
<dbReference type="AlphaFoldDB" id="A0A8J3G530"/>
<dbReference type="GO" id="GO:0016491">
    <property type="term" value="F:oxidoreductase activity"/>
    <property type="evidence" value="ECO:0007669"/>
    <property type="project" value="InterPro"/>
</dbReference>
<dbReference type="GO" id="GO:0030313">
    <property type="term" value="C:cell envelope"/>
    <property type="evidence" value="ECO:0007669"/>
    <property type="project" value="UniProtKB-SubCell"/>
</dbReference>
<dbReference type="PANTHER" id="PTHR42852">
    <property type="entry name" value="THIOL:DISULFIDE INTERCHANGE PROTEIN DSBE"/>
    <property type="match status" value="1"/>
</dbReference>
<dbReference type="InterPro" id="IPR036249">
    <property type="entry name" value="Thioredoxin-like_sf"/>
</dbReference>
<keyword evidence="7" id="KW-1185">Reference proteome</keyword>
<sequence length="408" mass="46275">MKNHVFITLLLIGALFSCQTNEESSLDLSGDWRMELVISPDAIPFQLTFQESGEKWEVFIKNDRDIHHFEDILIKEDSIFIPMGVFDSILKLKLEKENTISGGFIKNFVPDYFITVLGSKGFNSRFPVGTEPSVDFSGRWKVRFSKSDGDGYDAIGLFEQNGNRISGTFLTPLGDYRFLEGNVSGNEMLLSTFDGSHAFLFQAALSEAGELIGIFRSGPRYRETFSAERNDTFELPDAYSMNYLKEGYDRIEFEFPDVNGTMVSSNDPKFQDKVVLIQLFGTWCPNCVDETRFLAPWYERNKDKGIEIIGLAFESKADFAYASERVKKSIERLEANYTFLIAGSSNKEEASKALPALNRVIAFPTLIYLDKSGTVRKIHTGFNGPGTGTYYERWIEEHEALVQELLKE</sequence>
<dbReference type="InterPro" id="IPR050553">
    <property type="entry name" value="Thioredoxin_ResA/DsbE_sf"/>
</dbReference>
<name>A0A8J3G530_9BACT</name>
<dbReference type="CDD" id="cd02966">
    <property type="entry name" value="TlpA_like_family"/>
    <property type="match status" value="1"/>
</dbReference>
<comment type="caution">
    <text evidence="6">The sequence shown here is derived from an EMBL/GenBank/DDBJ whole genome shotgun (WGS) entry which is preliminary data.</text>
</comment>
<evidence type="ECO:0000256" key="3">
    <source>
        <dbReference type="ARBA" id="ARBA00023157"/>
    </source>
</evidence>
<keyword evidence="4" id="KW-0676">Redox-active center</keyword>
<comment type="subcellular location">
    <subcellularLocation>
        <location evidence="1">Cell envelope</location>
    </subcellularLocation>
</comment>
<dbReference type="SUPFAM" id="SSF52833">
    <property type="entry name" value="Thioredoxin-like"/>
    <property type="match status" value="1"/>
</dbReference>
<evidence type="ECO:0000256" key="4">
    <source>
        <dbReference type="ARBA" id="ARBA00023284"/>
    </source>
</evidence>
<keyword evidence="3" id="KW-1015">Disulfide bond</keyword>
<evidence type="ECO:0000256" key="1">
    <source>
        <dbReference type="ARBA" id="ARBA00004196"/>
    </source>
</evidence>
<gene>
    <name evidence="6" type="ORF">GCM10008106_13060</name>
</gene>
<dbReference type="PROSITE" id="PS51257">
    <property type="entry name" value="PROKAR_LIPOPROTEIN"/>
    <property type="match status" value="1"/>
</dbReference>
<dbReference type="InterPro" id="IPR013766">
    <property type="entry name" value="Thioredoxin_domain"/>
</dbReference>
<dbReference type="InterPro" id="IPR013740">
    <property type="entry name" value="Redoxin"/>
</dbReference>
<feature type="domain" description="Thioredoxin" evidence="5">
    <location>
        <begin position="244"/>
        <end position="400"/>
    </location>
</feature>
<dbReference type="Pfam" id="PF08534">
    <property type="entry name" value="Redoxin"/>
    <property type="match status" value="1"/>
</dbReference>
<keyword evidence="2" id="KW-0201">Cytochrome c-type biogenesis</keyword>
<dbReference type="Proteomes" id="UP000642809">
    <property type="component" value="Unassembled WGS sequence"/>
</dbReference>
<reference evidence="6" key="2">
    <citation type="submission" date="2020-09" db="EMBL/GenBank/DDBJ databases">
        <authorList>
            <person name="Sun Q."/>
            <person name="Kim S."/>
        </authorList>
    </citation>
    <scope>NUCLEOTIDE SEQUENCE</scope>
    <source>
        <strain evidence="6">KCTC 23224</strain>
    </source>
</reference>
<evidence type="ECO:0000256" key="2">
    <source>
        <dbReference type="ARBA" id="ARBA00022748"/>
    </source>
</evidence>
<accession>A0A8J3G530</accession>
<proteinExistence type="predicted"/>
<evidence type="ECO:0000313" key="7">
    <source>
        <dbReference type="Proteomes" id="UP000642809"/>
    </source>
</evidence>
<dbReference type="GO" id="GO:0017004">
    <property type="term" value="P:cytochrome complex assembly"/>
    <property type="evidence" value="ECO:0007669"/>
    <property type="project" value="UniProtKB-KW"/>
</dbReference>
<dbReference type="RefSeq" id="WP_189579704.1">
    <property type="nucleotide sequence ID" value="NZ_BMYF01000006.1"/>
</dbReference>
<evidence type="ECO:0000259" key="5">
    <source>
        <dbReference type="PROSITE" id="PS51352"/>
    </source>
</evidence>
<organism evidence="6 7">
    <name type="scientific">Mongoliitalea lutea</name>
    <dbReference type="NCBI Taxonomy" id="849756"/>
    <lineage>
        <taxon>Bacteria</taxon>
        <taxon>Pseudomonadati</taxon>
        <taxon>Bacteroidota</taxon>
        <taxon>Cytophagia</taxon>
        <taxon>Cytophagales</taxon>
        <taxon>Cyclobacteriaceae</taxon>
        <taxon>Mongoliitalea</taxon>
    </lineage>
</organism>
<protein>
    <recommendedName>
        <fullName evidence="5">Thioredoxin domain-containing protein</fullName>
    </recommendedName>
</protein>
<evidence type="ECO:0000313" key="6">
    <source>
        <dbReference type="EMBL" id="GHB33413.1"/>
    </source>
</evidence>
<dbReference type="Gene3D" id="3.40.30.10">
    <property type="entry name" value="Glutaredoxin"/>
    <property type="match status" value="1"/>
</dbReference>
<dbReference type="PANTHER" id="PTHR42852:SF6">
    <property type="entry name" value="THIOL:DISULFIDE INTERCHANGE PROTEIN DSBE"/>
    <property type="match status" value="1"/>
</dbReference>
<dbReference type="EMBL" id="BMYF01000006">
    <property type="protein sequence ID" value="GHB33413.1"/>
    <property type="molecule type" value="Genomic_DNA"/>
</dbReference>
<reference evidence="6" key="1">
    <citation type="journal article" date="2014" name="Int. J. Syst. Evol. Microbiol.">
        <title>Complete genome sequence of Corynebacterium casei LMG S-19264T (=DSM 44701T), isolated from a smear-ripened cheese.</title>
        <authorList>
            <consortium name="US DOE Joint Genome Institute (JGI-PGF)"/>
            <person name="Walter F."/>
            <person name="Albersmeier A."/>
            <person name="Kalinowski J."/>
            <person name="Ruckert C."/>
        </authorList>
    </citation>
    <scope>NUCLEOTIDE SEQUENCE</scope>
    <source>
        <strain evidence="6">KCTC 23224</strain>
    </source>
</reference>